<protein>
    <submittedName>
        <fullName evidence="2">Uncharacterized protein</fullName>
    </submittedName>
</protein>
<feature type="compositionally biased region" description="Basic residues" evidence="1">
    <location>
        <begin position="1"/>
        <end position="12"/>
    </location>
</feature>
<name>A0ABR1U6G4_9PEZI</name>
<accession>A0ABR1U6G4</accession>
<feature type="compositionally biased region" description="Polar residues" evidence="1">
    <location>
        <begin position="17"/>
        <end position="33"/>
    </location>
</feature>
<keyword evidence="3" id="KW-1185">Reference proteome</keyword>
<dbReference type="Gene3D" id="3.30.420.10">
    <property type="entry name" value="Ribonuclease H-like superfamily/Ribonuclease H"/>
    <property type="match status" value="1"/>
</dbReference>
<organism evidence="2 3">
    <name type="scientific">Apiospora saccharicola</name>
    <dbReference type="NCBI Taxonomy" id="335842"/>
    <lineage>
        <taxon>Eukaryota</taxon>
        <taxon>Fungi</taxon>
        <taxon>Dikarya</taxon>
        <taxon>Ascomycota</taxon>
        <taxon>Pezizomycotina</taxon>
        <taxon>Sordariomycetes</taxon>
        <taxon>Xylariomycetidae</taxon>
        <taxon>Amphisphaeriales</taxon>
        <taxon>Apiosporaceae</taxon>
        <taxon>Apiospora</taxon>
    </lineage>
</organism>
<dbReference type="EMBL" id="JAQQWM010000008">
    <property type="protein sequence ID" value="KAK8054307.1"/>
    <property type="molecule type" value="Genomic_DNA"/>
</dbReference>
<dbReference type="InterPro" id="IPR036397">
    <property type="entry name" value="RNaseH_sf"/>
</dbReference>
<reference evidence="2 3" key="1">
    <citation type="submission" date="2023-01" db="EMBL/GenBank/DDBJ databases">
        <title>Analysis of 21 Apiospora genomes using comparative genomics revels a genus with tremendous synthesis potential of carbohydrate active enzymes and secondary metabolites.</title>
        <authorList>
            <person name="Sorensen T."/>
        </authorList>
    </citation>
    <scope>NUCLEOTIDE SEQUENCE [LARGE SCALE GENOMIC DNA]</scope>
    <source>
        <strain evidence="2 3">CBS 83171</strain>
    </source>
</reference>
<feature type="region of interest" description="Disordered" evidence="1">
    <location>
        <begin position="1"/>
        <end position="67"/>
    </location>
</feature>
<gene>
    <name evidence="2" type="ORF">PG996_013608</name>
</gene>
<evidence type="ECO:0000313" key="2">
    <source>
        <dbReference type="EMBL" id="KAK8054307.1"/>
    </source>
</evidence>
<evidence type="ECO:0000256" key="1">
    <source>
        <dbReference type="SAM" id="MobiDB-lite"/>
    </source>
</evidence>
<comment type="caution">
    <text evidence="2">The sequence shown here is derived from an EMBL/GenBank/DDBJ whole genome shotgun (WGS) entry which is preliminary data.</text>
</comment>
<sequence length="318" mass="36200">MPSKSKSKRGKAGKLQANVTPGPSSHDTTTAKSGQKRPRSLTAESNQTNKQSEDDVWEEPPDDQPTATFEFNGKKYTLFESWEWGYFDALLFMGKQSVSRLRDAGCFMMDEPNPFDVTLSGYKKKDYVSMPAYDPTLFKHRHVVIDCSFVVCEGDILEVSHLSVLNLLDAEELINSYVWPEARVIDWYGTVEDLTITKKVLKNASATEGVLVGWEAARSLLAEIIDAKTTIVGEHVCGILRALRISHTNVFDIRIAREDSSMDQEALQNTPCTYIWASGGRRRVWPEENGRYDYYEKALTMRERVIFCLKQPWMVRFT</sequence>
<evidence type="ECO:0000313" key="3">
    <source>
        <dbReference type="Proteomes" id="UP001446871"/>
    </source>
</evidence>
<proteinExistence type="predicted"/>
<dbReference type="Proteomes" id="UP001446871">
    <property type="component" value="Unassembled WGS sequence"/>
</dbReference>